<dbReference type="InParanoid" id="A0A024GED1"/>
<keyword evidence="2" id="KW-0904">Protein phosphatase</keyword>
<dbReference type="InterPro" id="IPR029021">
    <property type="entry name" value="Prot-tyrosine_phosphatase-like"/>
</dbReference>
<evidence type="ECO:0000256" key="2">
    <source>
        <dbReference type="ARBA" id="ARBA00022912"/>
    </source>
</evidence>
<dbReference type="STRING" id="65357.A0A024GED1"/>
<dbReference type="PANTHER" id="PTHR46381">
    <property type="entry name" value="MKPA PROTEIN"/>
    <property type="match status" value="1"/>
</dbReference>
<evidence type="ECO:0000259" key="3">
    <source>
        <dbReference type="PROSITE" id="PS50054"/>
    </source>
</evidence>
<dbReference type="InterPro" id="IPR000340">
    <property type="entry name" value="Dual-sp_phosphatase_cat-dom"/>
</dbReference>
<keyword evidence="1" id="KW-0378">Hydrolase</keyword>
<organism evidence="5 6">
    <name type="scientific">Albugo candida</name>
    <dbReference type="NCBI Taxonomy" id="65357"/>
    <lineage>
        <taxon>Eukaryota</taxon>
        <taxon>Sar</taxon>
        <taxon>Stramenopiles</taxon>
        <taxon>Oomycota</taxon>
        <taxon>Peronosporomycetes</taxon>
        <taxon>Albuginales</taxon>
        <taxon>Albuginaceae</taxon>
        <taxon>Albugo</taxon>
    </lineage>
</organism>
<dbReference type="SUPFAM" id="SSF52799">
    <property type="entry name" value="(Phosphotyrosine protein) phosphatases II"/>
    <property type="match status" value="1"/>
</dbReference>
<evidence type="ECO:0000313" key="5">
    <source>
        <dbReference type="EMBL" id="CCI45234.1"/>
    </source>
</evidence>
<keyword evidence="6" id="KW-1185">Reference proteome</keyword>
<reference evidence="5 6" key="1">
    <citation type="submission" date="2012-05" db="EMBL/GenBank/DDBJ databases">
        <title>Recombination and specialization in a pathogen metapopulation.</title>
        <authorList>
            <person name="Gardiner A."/>
            <person name="Kemen E."/>
            <person name="Schultz-Larsen T."/>
            <person name="MacLean D."/>
            <person name="Van Oosterhout C."/>
            <person name="Jones J.D.G."/>
        </authorList>
    </citation>
    <scope>NUCLEOTIDE SEQUENCE [LARGE SCALE GENOMIC DNA]</scope>
    <source>
        <strain evidence="5 6">Ac Nc2</strain>
    </source>
</reference>
<dbReference type="PROSITE" id="PS50054">
    <property type="entry name" value="TYR_PHOSPHATASE_DUAL"/>
    <property type="match status" value="1"/>
</dbReference>
<accession>A0A024GED1</accession>
<dbReference type="PRINTS" id="PR01908">
    <property type="entry name" value="ADSPHPHTASE"/>
</dbReference>
<sequence length="352" mass="40105">MPEGSQSRIAIHRRSLQPIRRMRNPGKLSLNLSQVDKAVIFDENEAALRRQDHAGICSRITEFLYIGGSTAAKDFDSLSTLGITHVINCAACVVPAYFTDDFIYYNLRLRDHSSQEIGRHFYSIFNFIESAHASGGKIFVHCVKGISRSPTLAIAYIMWSKRMGVYQALEFVRHARPVVDPNAGFIFQLTEWEQLHLQGTIQFTAQPLVFRIDVYIEDTILDNFGQHHGSGENGLDILNEVHTSSYNQKEEPVTNRKSMRKYPMIVGPLNFMTQKHFFSPTKQNMLSSFVISSADYMCLWCGSGVSSEQIQAVEEAKLLLQRFESFPHRCDYVFHGQEHDAFWRLVSDLPIG</sequence>
<feature type="domain" description="Tyrosine specific protein phosphatases" evidence="4">
    <location>
        <begin position="119"/>
        <end position="177"/>
    </location>
</feature>
<comment type="caution">
    <text evidence="5">The sequence shown here is derived from an EMBL/GenBank/DDBJ whole genome shotgun (WGS) entry which is preliminary data.</text>
</comment>
<dbReference type="InterPro" id="IPR020422">
    <property type="entry name" value="TYR_PHOSPHATASE_DUAL_dom"/>
</dbReference>
<dbReference type="EMBL" id="CAIX01000093">
    <property type="protein sequence ID" value="CCI45234.1"/>
    <property type="molecule type" value="Genomic_DNA"/>
</dbReference>
<dbReference type="InterPro" id="IPR016130">
    <property type="entry name" value="Tyr_Pase_AS"/>
</dbReference>
<dbReference type="Gene3D" id="3.90.190.10">
    <property type="entry name" value="Protein tyrosine phosphatase superfamily"/>
    <property type="match status" value="1"/>
</dbReference>
<dbReference type="InterPro" id="IPR000387">
    <property type="entry name" value="Tyr_Pase_dom"/>
</dbReference>
<gene>
    <name evidence="5" type="ORF">BN9_061070</name>
</gene>
<dbReference type="SMART" id="SM00195">
    <property type="entry name" value="DSPc"/>
    <property type="match status" value="1"/>
</dbReference>
<protein>
    <submittedName>
        <fullName evidence="5">Uncharacterized protein</fullName>
    </submittedName>
</protein>
<dbReference type="Proteomes" id="UP000053237">
    <property type="component" value="Unassembled WGS sequence"/>
</dbReference>
<dbReference type="PROSITE" id="PS50056">
    <property type="entry name" value="TYR_PHOSPHATASE_2"/>
    <property type="match status" value="1"/>
</dbReference>
<evidence type="ECO:0000313" key="6">
    <source>
        <dbReference type="Proteomes" id="UP000053237"/>
    </source>
</evidence>
<dbReference type="PROSITE" id="PS00383">
    <property type="entry name" value="TYR_PHOSPHATASE_1"/>
    <property type="match status" value="1"/>
</dbReference>
<feature type="domain" description="Tyrosine-protein phosphatase" evidence="3">
    <location>
        <begin position="56"/>
        <end position="198"/>
    </location>
</feature>
<dbReference type="Pfam" id="PF00782">
    <property type="entry name" value="DSPc"/>
    <property type="match status" value="1"/>
</dbReference>
<dbReference type="AlphaFoldDB" id="A0A024GED1"/>
<dbReference type="GO" id="GO:0004721">
    <property type="term" value="F:phosphoprotein phosphatase activity"/>
    <property type="evidence" value="ECO:0007669"/>
    <property type="project" value="UniProtKB-KW"/>
</dbReference>
<dbReference type="CDD" id="cd14498">
    <property type="entry name" value="DSP"/>
    <property type="match status" value="1"/>
</dbReference>
<evidence type="ECO:0000259" key="4">
    <source>
        <dbReference type="PROSITE" id="PS50056"/>
    </source>
</evidence>
<proteinExistence type="predicted"/>
<name>A0A024GED1_9STRA</name>
<dbReference type="PANTHER" id="PTHR46381:SF2">
    <property type="entry name" value="MAP KINASE PHOSPHATASE"/>
    <property type="match status" value="1"/>
</dbReference>
<dbReference type="FunFam" id="3.90.190.10:FF:000130">
    <property type="entry name" value="Dual specificity protein phosphatase, putative"/>
    <property type="match status" value="1"/>
</dbReference>
<evidence type="ECO:0000256" key="1">
    <source>
        <dbReference type="ARBA" id="ARBA00022801"/>
    </source>
</evidence>
<dbReference type="OrthoDB" id="10252009at2759"/>